<dbReference type="CDD" id="cd11341">
    <property type="entry name" value="AmyAc_Pullulanase_LD-like"/>
    <property type="match status" value="1"/>
</dbReference>
<dbReference type="Proteomes" id="UP000092714">
    <property type="component" value="Unassembled WGS sequence"/>
</dbReference>
<dbReference type="eggNOG" id="COG1523">
    <property type="taxonomic scope" value="Bacteria"/>
</dbReference>
<proteinExistence type="inferred from homology"/>
<dbReference type="InterPro" id="IPR017853">
    <property type="entry name" value="GH"/>
</dbReference>
<dbReference type="EMBL" id="MAPZ01000017">
    <property type="protein sequence ID" value="OBY11025.1"/>
    <property type="molecule type" value="Genomic_DNA"/>
</dbReference>
<dbReference type="InterPro" id="IPR013783">
    <property type="entry name" value="Ig-like_fold"/>
</dbReference>
<accession>A0A1B8RQF5</accession>
<dbReference type="Pfam" id="PF21653">
    <property type="entry name" value="pulA_all-beta"/>
    <property type="match status" value="1"/>
</dbReference>
<dbReference type="SUPFAM" id="SSF51445">
    <property type="entry name" value="(Trans)glycosidases"/>
    <property type="match status" value="1"/>
</dbReference>
<dbReference type="NCBIfam" id="TIGR02104">
    <property type="entry name" value="pulA_typeI"/>
    <property type="match status" value="1"/>
</dbReference>
<evidence type="ECO:0000313" key="3">
    <source>
        <dbReference type="EMBL" id="OBY11025.1"/>
    </source>
</evidence>
<dbReference type="InterPro" id="IPR004193">
    <property type="entry name" value="Glyco_hydro_13_N"/>
</dbReference>
<dbReference type="Gene3D" id="3.20.20.80">
    <property type="entry name" value="Glycosidases"/>
    <property type="match status" value="1"/>
</dbReference>
<dbReference type="InterPro" id="IPR013780">
    <property type="entry name" value="Glyco_hydro_b"/>
</dbReference>
<evidence type="ECO:0000313" key="4">
    <source>
        <dbReference type="Proteomes" id="UP000092714"/>
    </source>
</evidence>
<dbReference type="OrthoDB" id="9761875at2"/>
<comment type="caution">
    <text evidence="3">The sequence shown here is derived from an EMBL/GenBank/DDBJ whole genome shotgun (WGS) entry which is preliminary data.</text>
</comment>
<feature type="domain" description="Glycosyl hydrolase family 13 catalytic" evidence="2">
    <location>
        <begin position="148"/>
        <end position="544"/>
    </location>
</feature>
<dbReference type="InterPro" id="IPR006047">
    <property type="entry name" value="GH13_cat_dom"/>
</dbReference>
<dbReference type="Pfam" id="PF00128">
    <property type="entry name" value="Alpha-amylase"/>
    <property type="match status" value="2"/>
</dbReference>
<evidence type="ECO:0000259" key="2">
    <source>
        <dbReference type="SMART" id="SM00642"/>
    </source>
</evidence>
<dbReference type="SUPFAM" id="SSF81296">
    <property type="entry name" value="E set domains"/>
    <property type="match status" value="1"/>
</dbReference>
<name>A0A1B8RQF5_9CLOT</name>
<dbReference type="CDD" id="cd02860">
    <property type="entry name" value="E_set_Pullulanase"/>
    <property type="match status" value="1"/>
</dbReference>
<dbReference type="PANTHER" id="PTHR43002">
    <property type="entry name" value="GLYCOGEN DEBRANCHING ENZYME"/>
    <property type="match status" value="1"/>
</dbReference>
<dbReference type="InterPro" id="IPR014756">
    <property type="entry name" value="Ig_E-set"/>
</dbReference>
<dbReference type="Gene3D" id="2.60.40.10">
    <property type="entry name" value="Immunoglobulins"/>
    <property type="match status" value="1"/>
</dbReference>
<comment type="similarity">
    <text evidence="1">Belongs to the glycosyl hydrolase 13 family.</text>
</comment>
<protein>
    <submittedName>
        <fullName evidence="3">Type I pullulanase</fullName>
    </submittedName>
</protein>
<reference evidence="3 4" key="1">
    <citation type="submission" date="2016-06" db="EMBL/GenBank/DDBJ databases">
        <authorList>
            <person name="Kjaerup R.B."/>
            <person name="Dalgaard T.S."/>
            <person name="Juul-Madsen H.R."/>
        </authorList>
    </citation>
    <scope>NUCLEOTIDE SEQUENCE [LARGE SCALE GENOMIC DNA]</scope>
    <source>
        <strain evidence="3 4">373-A1</strain>
    </source>
</reference>
<sequence>MYNFLREVLMKKLDIKKIDSLHYYENNDLGYELKGKQNVFKVWSPIADEMYLCIYDGYDDIEGKEYPMEKGHKGVWQITLDGNLENKFYTFIALIDGVKSEGVDPYAKAISVNGEKGAIIDMNKSNPEGWSTHVIPNRLYGTDSIIYEVSVRDLSSDNESGIRNKGKFLALAEKSTKGPKGIKTGISHIKDLGVTHVQLLPIFDFSTINEREPYSEEKYNWGYDPANYNVPEGSYSTDPYNPVTRIRELKEAIKSVHESGMSVIMDVVYNHMYDVEKSGFNKLMPGYYFRYNSDGKLSNESMCGNGIASENAMVRKFIVDSIVYWANEYKIDGFRFDLMGLLDVETMNKVREELDKIDPNIIILGEGWNMPSLLRYEEKAVQGNAYKLNNIAFFNDGIRDGLRGNPFSHEVRGFLSGEYNKECDVKRGIVGGIKYSDYIQSWGDVSPNQVINYIECHDNHTLYDKLNLTVKDDNDLKYMSRLGTSIILLSQGIPFLHAGQEFLRTKYGVENSYNSSDSVNKIDWRRKLENIDTFNYVKGLIRLRKAYPAFRMRTVEEIRNKLTFINTPMNSVGYKLLDNINGDIIVIHNANKNRIQVDFDHYYRFNIIVNKEKSGVEVIEVVEDNKLFVDGLSTLVVKV</sequence>
<dbReference type="InterPro" id="IPR049117">
    <property type="entry name" value="pulA_all-beta"/>
</dbReference>
<dbReference type="GO" id="GO:0004553">
    <property type="term" value="F:hydrolase activity, hydrolyzing O-glycosyl compounds"/>
    <property type="evidence" value="ECO:0007669"/>
    <property type="project" value="InterPro"/>
</dbReference>
<dbReference type="AlphaFoldDB" id="A0A1B8RQF5"/>
<organism evidence="3 4">
    <name type="scientific">Clostridium paraputrificum</name>
    <dbReference type="NCBI Taxonomy" id="29363"/>
    <lineage>
        <taxon>Bacteria</taxon>
        <taxon>Bacillati</taxon>
        <taxon>Bacillota</taxon>
        <taxon>Clostridia</taxon>
        <taxon>Eubacteriales</taxon>
        <taxon>Clostridiaceae</taxon>
        <taxon>Clostridium</taxon>
    </lineage>
</organism>
<gene>
    <name evidence="3" type="ORF">CP373A1_07650</name>
</gene>
<evidence type="ECO:0000256" key="1">
    <source>
        <dbReference type="ARBA" id="ARBA00008061"/>
    </source>
</evidence>
<dbReference type="Gene3D" id="2.60.40.1180">
    <property type="entry name" value="Golgi alpha-mannosidase II"/>
    <property type="match status" value="1"/>
</dbReference>
<dbReference type="SMART" id="SM00642">
    <property type="entry name" value="Aamy"/>
    <property type="match status" value="1"/>
</dbReference>
<dbReference type="Pfam" id="PF02922">
    <property type="entry name" value="CBM_48"/>
    <property type="match status" value="1"/>
</dbReference>
<dbReference type="InterPro" id="IPR011840">
    <property type="entry name" value="PulA_typeI"/>
</dbReference>
<dbReference type="GO" id="GO:0005975">
    <property type="term" value="P:carbohydrate metabolic process"/>
    <property type="evidence" value="ECO:0007669"/>
    <property type="project" value="InterPro"/>
</dbReference>
<keyword evidence="4" id="KW-1185">Reference proteome</keyword>